<protein>
    <submittedName>
        <fullName evidence="2">Uncharacterized protein</fullName>
    </submittedName>
</protein>
<organism evidence="2">
    <name type="scientific">uncultured marine virus</name>
    <dbReference type="NCBI Taxonomy" id="186617"/>
    <lineage>
        <taxon>Viruses</taxon>
        <taxon>environmental samples</taxon>
    </lineage>
</organism>
<feature type="region of interest" description="Disordered" evidence="1">
    <location>
        <begin position="1"/>
        <end position="63"/>
    </location>
</feature>
<reference evidence="2" key="1">
    <citation type="journal article" date="2015" name="Front. Microbiol.">
        <title>Combining genomic sequencing methods to explore viral diversity and reveal potential virus-host interactions.</title>
        <authorList>
            <person name="Chow C.E."/>
            <person name="Winget D.M."/>
            <person name="White R.A.III."/>
            <person name="Hallam S.J."/>
            <person name="Suttle C.A."/>
        </authorList>
    </citation>
    <scope>NUCLEOTIDE SEQUENCE</scope>
    <source>
        <strain evidence="2">Oxic1_1</strain>
    </source>
</reference>
<reference evidence="2" key="2">
    <citation type="submission" date="2015-03" db="EMBL/GenBank/DDBJ databases">
        <authorList>
            <person name="Chow C.-E.T."/>
            <person name="Winget D.M."/>
            <person name="White R.A.III."/>
            <person name="Hallam S.J."/>
            <person name="Suttle C.A."/>
        </authorList>
    </citation>
    <scope>NUCLEOTIDE SEQUENCE</scope>
    <source>
        <strain evidence="2">Oxic1_1</strain>
    </source>
</reference>
<name>A0A0F7L4U1_9VIRU</name>
<sequence length="81" mass="8231">MCPSLAAALKPAFSPPRSMPATPPTPNPPSVPVPSPSTPVPPTELPIPSSSTLAALPGEPGPSLPLISKLLYEVTTYMDSA</sequence>
<dbReference type="EMBL" id="KR029596">
    <property type="protein sequence ID" value="AKH47549.1"/>
    <property type="molecule type" value="Genomic_DNA"/>
</dbReference>
<evidence type="ECO:0000256" key="1">
    <source>
        <dbReference type="SAM" id="MobiDB-lite"/>
    </source>
</evidence>
<accession>A0A0F7L4U1</accession>
<feature type="compositionally biased region" description="Pro residues" evidence="1">
    <location>
        <begin position="13"/>
        <end position="45"/>
    </location>
</feature>
<evidence type="ECO:0000313" key="2">
    <source>
        <dbReference type="EMBL" id="AKH47549.1"/>
    </source>
</evidence>
<proteinExistence type="predicted"/>